<evidence type="ECO:0000313" key="2">
    <source>
        <dbReference type="EMBL" id="MFC6669979.1"/>
    </source>
</evidence>
<evidence type="ECO:0000259" key="1">
    <source>
        <dbReference type="Pfam" id="PF19305"/>
    </source>
</evidence>
<dbReference type="InterPro" id="IPR036148">
    <property type="entry name" value="MmgE/PrpD_sf"/>
</dbReference>
<dbReference type="PANTHER" id="PTHR16943">
    <property type="entry name" value="2-METHYLCITRATE DEHYDRATASE-RELATED"/>
    <property type="match status" value="1"/>
</dbReference>
<dbReference type="EMBL" id="JBHSWE010000001">
    <property type="protein sequence ID" value="MFC6669979.1"/>
    <property type="molecule type" value="Genomic_DNA"/>
</dbReference>
<gene>
    <name evidence="2" type="ORF">ACFQDL_07685</name>
</gene>
<comment type="caution">
    <text evidence="2">The sequence shown here is derived from an EMBL/GenBank/DDBJ whole genome shotgun (WGS) entry which is preliminary data.</text>
</comment>
<dbReference type="Proteomes" id="UP001596422">
    <property type="component" value="Unassembled WGS sequence"/>
</dbReference>
<feature type="domain" description="MmgE/PrpD C-terminal" evidence="1">
    <location>
        <begin position="39"/>
        <end position="192"/>
    </location>
</feature>
<dbReference type="RefSeq" id="WP_379912952.1">
    <property type="nucleotide sequence ID" value="NZ_JBHSWE010000001.1"/>
</dbReference>
<sequence>MIEGELGLLAATSSRARAEALGQTGAGDWKIEEVSEKPWPGCRHTHPVVEAALRYRPAVSTDEVDRVEMQTYRSAVEFCDDAVPDSPHRARFSLQHAFAVALSKGEPELQDYEGEALNDAVIGRLRRKIAVFEAPDISAEFPQRFGCRVRLYTRTGDCIEQSVLSARGDPENPVDAAASRRKFRQLLAHAGVADELAADFEQAILGLPSSGSVPLSLFAGLEALVDL</sequence>
<organism evidence="2 3">
    <name type="scientific">Marinobacterium aestuariivivens</name>
    <dbReference type="NCBI Taxonomy" id="1698799"/>
    <lineage>
        <taxon>Bacteria</taxon>
        <taxon>Pseudomonadati</taxon>
        <taxon>Pseudomonadota</taxon>
        <taxon>Gammaproteobacteria</taxon>
        <taxon>Oceanospirillales</taxon>
        <taxon>Oceanospirillaceae</taxon>
        <taxon>Marinobacterium</taxon>
    </lineage>
</organism>
<dbReference type="Gene3D" id="3.30.1330.120">
    <property type="entry name" value="2-methylcitrate dehydratase PrpD"/>
    <property type="match status" value="1"/>
</dbReference>
<dbReference type="InterPro" id="IPR005656">
    <property type="entry name" value="MmgE_PrpD"/>
</dbReference>
<proteinExistence type="predicted"/>
<dbReference type="Pfam" id="PF19305">
    <property type="entry name" value="MmgE_PrpD_C"/>
    <property type="match status" value="1"/>
</dbReference>
<protein>
    <recommendedName>
        <fullName evidence="1">MmgE/PrpD C-terminal domain-containing protein</fullName>
    </recommendedName>
</protein>
<keyword evidence="3" id="KW-1185">Reference proteome</keyword>
<dbReference type="PANTHER" id="PTHR16943:SF8">
    <property type="entry name" value="2-METHYLCITRATE DEHYDRATASE"/>
    <property type="match status" value="1"/>
</dbReference>
<evidence type="ECO:0000313" key="3">
    <source>
        <dbReference type="Proteomes" id="UP001596422"/>
    </source>
</evidence>
<reference evidence="3" key="1">
    <citation type="journal article" date="2019" name="Int. J. Syst. Evol. Microbiol.">
        <title>The Global Catalogue of Microorganisms (GCM) 10K type strain sequencing project: providing services to taxonomists for standard genome sequencing and annotation.</title>
        <authorList>
            <consortium name="The Broad Institute Genomics Platform"/>
            <consortium name="The Broad Institute Genome Sequencing Center for Infectious Disease"/>
            <person name="Wu L."/>
            <person name="Ma J."/>
        </authorList>
    </citation>
    <scope>NUCLEOTIDE SEQUENCE [LARGE SCALE GENOMIC DNA]</scope>
    <source>
        <strain evidence="3">NBRC 111756</strain>
    </source>
</reference>
<accession>A0ABW1ZXT5</accession>
<dbReference type="SUPFAM" id="SSF103378">
    <property type="entry name" value="2-methylcitrate dehydratase PrpD"/>
    <property type="match status" value="1"/>
</dbReference>
<dbReference type="InterPro" id="IPR045337">
    <property type="entry name" value="MmgE_PrpD_C"/>
</dbReference>
<name>A0ABW1ZXT5_9GAMM</name>
<dbReference type="InterPro" id="IPR042188">
    <property type="entry name" value="MmgE/PrpD_sf_2"/>
</dbReference>